<dbReference type="AlphaFoldDB" id="A0AAV4R9W9"/>
<accession>A0AAV4R9W9</accession>
<sequence>MSSARRYITEDEQRSQRAGESGEVDRQTKNSAPKGLNGGGASPPLAPLALASVYGIALSKSPNYTIPVKNTPQLREVLRYPASSGVFLQRGKIPEKPTCFQKQSLSNHHRLFVEIKATELTETNLCSARVNIFEPQSRAVSRITPFIHQVISQDHGLHQPSDHEPPSCTVATRAENAKKKNLKTKDTKASTDLGQLMLTLYTHDPPLQMCITKGHSLC</sequence>
<keyword evidence="3" id="KW-1185">Reference proteome</keyword>
<evidence type="ECO:0000313" key="2">
    <source>
        <dbReference type="EMBL" id="GIY17409.1"/>
    </source>
</evidence>
<feature type="region of interest" description="Disordered" evidence="1">
    <location>
        <begin position="1"/>
        <end position="41"/>
    </location>
</feature>
<feature type="compositionally biased region" description="Basic and acidic residues" evidence="1">
    <location>
        <begin position="7"/>
        <end position="17"/>
    </location>
</feature>
<dbReference type="Proteomes" id="UP001054945">
    <property type="component" value="Unassembled WGS sequence"/>
</dbReference>
<organism evidence="2 3">
    <name type="scientific">Caerostris extrusa</name>
    <name type="common">Bark spider</name>
    <name type="synonym">Caerostris bankana</name>
    <dbReference type="NCBI Taxonomy" id="172846"/>
    <lineage>
        <taxon>Eukaryota</taxon>
        <taxon>Metazoa</taxon>
        <taxon>Ecdysozoa</taxon>
        <taxon>Arthropoda</taxon>
        <taxon>Chelicerata</taxon>
        <taxon>Arachnida</taxon>
        <taxon>Araneae</taxon>
        <taxon>Araneomorphae</taxon>
        <taxon>Entelegynae</taxon>
        <taxon>Araneoidea</taxon>
        <taxon>Araneidae</taxon>
        <taxon>Caerostris</taxon>
    </lineage>
</organism>
<protein>
    <submittedName>
        <fullName evidence="2">Uncharacterized protein</fullName>
    </submittedName>
</protein>
<dbReference type="EMBL" id="BPLR01007508">
    <property type="protein sequence ID" value="GIY17409.1"/>
    <property type="molecule type" value="Genomic_DNA"/>
</dbReference>
<evidence type="ECO:0000256" key="1">
    <source>
        <dbReference type="SAM" id="MobiDB-lite"/>
    </source>
</evidence>
<reference evidence="2 3" key="1">
    <citation type="submission" date="2021-06" db="EMBL/GenBank/DDBJ databases">
        <title>Caerostris extrusa draft genome.</title>
        <authorList>
            <person name="Kono N."/>
            <person name="Arakawa K."/>
        </authorList>
    </citation>
    <scope>NUCLEOTIDE SEQUENCE [LARGE SCALE GENOMIC DNA]</scope>
</reference>
<proteinExistence type="predicted"/>
<comment type="caution">
    <text evidence="2">The sequence shown here is derived from an EMBL/GenBank/DDBJ whole genome shotgun (WGS) entry which is preliminary data.</text>
</comment>
<evidence type="ECO:0000313" key="3">
    <source>
        <dbReference type="Proteomes" id="UP001054945"/>
    </source>
</evidence>
<name>A0AAV4R9W9_CAEEX</name>
<gene>
    <name evidence="2" type="ORF">CEXT_238991</name>
</gene>